<dbReference type="Pfam" id="PF10117">
    <property type="entry name" value="McrBC"/>
    <property type="match status" value="1"/>
</dbReference>
<evidence type="ECO:0000313" key="1">
    <source>
        <dbReference type="EMBL" id="QDC44579.1"/>
    </source>
</evidence>
<dbReference type="REBASE" id="343277">
    <property type="entry name" value="MmeM51McrBCP"/>
</dbReference>
<dbReference type="OrthoDB" id="307209at2"/>
<reference evidence="2" key="1">
    <citation type="journal article" date="2019" name="ISME J.">
        <title>Evolution in action: habitat transition from sediment to the pelagial leads to genome streamlining in Methylophilaceae.</title>
        <authorList>
            <person name="Salcher M."/>
            <person name="Schaefle D."/>
            <person name="Kaspar M."/>
            <person name="Neuenschwander S.M."/>
            <person name="Ghai R."/>
        </authorList>
    </citation>
    <scope>NUCLEOTIDE SEQUENCE [LARGE SCALE GENOMIC DNA]</scope>
    <source>
        <strain evidence="2">MMS-M-51</strain>
    </source>
</reference>
<dbReference type="GO" id="GO:0004519">
    <property type="term" value="F:endonuclease activity"/>
    <property type="evidence" value="ECO:0007669"/>
    <property type="project" value="UniProtKB-KW"/>
</dbReference>
<dbReference type="EMBL" id="CP040946">
    <property type="protein sequence ID" value="QDC44579.1"/>
    <property type="molecule type" value="Genomic_DNA"/>
</dbReference>
<keyword evidence="1" id="KW-0540">Nuclease</keyword>
<evidence type="ECO:0000313" key="2">
    <source>
        <dbReference type="Proteomes" id="UP000311008"/>
    </source>
</evidence>
<dbReference type="InterPro" id="IPR019292">
    <property type="entry name" value="McrC"/>
</dbReference>
<dbReference type="Proteomes" id="UP000311008">
    <property type="component" value="Chromosome"/>
</dbReference>
<gene>
    <name evidence="1" type="ORF">FIU01_08580</name>
</gene>
<dbReference type="RefSeq" id="WP_140003909.1">
    <property type="nucleotide sequence ID" value="NZ_CP040946.1"/>
</dbReference>
<organism evidence="1 2">
    <name type="scientific">Methylophilus medardicus</name>
    <dbReference type="NCBI Taxonomy" id="2588534"/>
    <lineage>
        <taxon>Bacteria</taxon>
        <taxon>Pseudomonadati</taxon>
        <taxon>Pseudomonadota</taxon>
        <taxon>Betaproteobacteria</taxon>
        <taxon>Nitrosomonadales</taxon>
        <taxon>Methylophilaceae</taxon>
        <taxon>Methylophilus</taxon>
    </lineage>
</organism>
<dbReference type="KEGG" id="mmec:FIU01_08580"/>
<dbReference type="PANTHER" id="PTHR38733">
    <property type="entry name" value="PROTEIN MCRC"/>
    <property type="match status" value="1"/>
</dbReference>
<keyword evidence="1" id="KW-0378">Hydrolase</keyword>
<accession>A0A5B8CTM3</accession>
<sequence length="431" mass="50397">MIQVRERALITSSQDHFGSLDLGIVSQATYNWLLELHASWNSKAPILQQNGKQFLRLNSYVGILQSPTGEVIEILPKTQEGMPSDPELTELRQLMQRMLMTALSLKPRESGRAALDSTNTPIHEWIFAQFLGELLTLYRKGLKHDYVRVEEDSRFIRGQIDLTKQLRKSPDKSNWFNIRHDVYSPERIENKLLKTAVMFILKLTKSPQNWRFANELSHYLAEIPSLLNPEKYVAKWQHNRFMLQYEHVFPWCEIIIQNFNPSFQVGSKEGISFLFSMEKLFEIYVATNLSKQISKPNYLKVQASSQYFVNHQPLNNLENQNWFQLQPDLMVVSHDQRNVLDTKWKLLNSKLNSSNDKYQLSQGDFYQLFAYGHKYMGGQGHMMLIYPAHKDFMEPLSIFSFNEELHLWVVPFDLVSCKLVSGTWNIHIPIH</sequence>
<proteinExistence type="predicted"/>
<keyword evidence="2" id="KW-1185">Reference proteome</keyword>
<keyword evidence="1" id="KW-0255">Endonuclease</keyword>
<protein>
    <submittedName>
        <fullName evidence="1">Restriction endonuclease</fullName>
    </submittedName>
</protein>
<dbReference type="PANTHER" id="PTHR38733:SF1">
    <property type="entry name" value="TYPE IV METHYL-DIRECTED RESTRICTION ENZYME ECOKMCRBC"/>
    <property type="match status" value="1"/>
</dbReference>
<dbReference type="AlphaFoldDB" id="A0A5B8CTM3"/>
<name>A0A5B8CTM3_9PROT</name>